<feature type="active site" evidence="15">
    <location>
        <position position="284"/>
    </location>
</feature>
<dbReference type="Gene3D" id="3.30.1490.20">
    <property type="entry name" value="ATP-grasp fold, A domain"/>
    <property type="match status" value="1"/>
</dbReference>
<dbReference type="RefSeq" id="WP_184046978.1">
    <property type="nucleotide sequence ID" value="NZ_JACIGK010000028.1"/>
</dbReference>
<dbReference type="PANTHER" id="PTHR23132">
    <property type="entry name" value="D-ALANINE--D-ALANINE LIGASE"/>
    <property type="match status" value="1"/>
</dbReference>
<feature type="domain" description="ATP-grasp" evidence="18">
    <location>
        <begin position="108"/>
        <end position="306"/>
    </location>
</feature>
<dbReference type="GO" id="GO:0046872">
    <property type="term" value="F:metal ion binding"/>
    <property type="evidence" value="ECO:0007669"/>
    <property type="project" value="UniProtKB-KW"/>
</dbReference>
<sequence>MSPPRYRRVTVLMGGWSAERAVSLNSGAAAADALRKAGYTVAVLDVHRDPLRFLEDLRDSRPDVVFNALHGRFGEDGRIQGMLDILGLPYTHSGALASALAMDKPAAKTVFAAAGIPVPEHVLVGADAFADPDREPMARPYVVKPPNDGSSVAVYVVTEGSNALAALRQDWPYDGPAMVERFIPGRELTVAVMGEGDAVRPLAVTEITTQRGFYDYDAKYVTGGSVHVLPADLDAATTAACLELSARAHRALGCRGVSRADLRFDGRTPYLLEVNTQPGLTATSLVPEQAALTGLSFPALCAWMVEAAACDG</sequence>
<organism evidence="19 20">
    <name type="scientific">Roseospira visakhapatnamensis</name>
    <dbReference type="NCBI Taxonomy" id="390880"/>
    <lineage>
        <taxon>Bacteria</taxon>
        <taxon>Pseudomonadati</taxon>
        <taxon>Pseudomonadota</taxon>
        <taxon>Alphaproteobacteria</taxon>
        <taxon>Rhodospirillales</taxon>
        <taxon>Rhodospirillaceae</taxon>
        <taxon>Roseospira</taxon>
    </lineage>
</organism>
<evidence type="ECO:0000313" key="19">
    <source>
        <dbReference type="EMBL" id="MBB4267506.1"/>
    </source>
</evidence>
<dbReference type="PROSITE" id="PS00844">
    <property type="entry name" value="DALA_DALA_LIGASE_2"/>
    <property type="match status" value="1"/>
</dbReference>
<dbReference type="InterPro" id="IPR016185">
    <property type="entry name" value="PreATP-grasp_dom_sf"/>
</dbReference>
<dbReference type="UniPathway" id="UPA00219"/>
<dbReference type="AlphaFoldDB" id="A0A7W6RFC9"/>
<evidence type="ECO:0000256" key="7">
    <source>
        <dbReference type="ARBA" id="ARBA00022598"/>
    </source>
</evidence>
<keyword evidence="11 14" id="KW-0573">Peptidoglycan synthesis</keyword>
<evidence type="ECO:0000256" key="17">
    <source>
        <dbReference type="PROSITE-ProRule" id="PRU00409"/>
    </source>
</evidence>
<evidence type="ECO:0000256" key="4">
    <source>
        <dbReference type="ARBA" id="ARBA00010871"/>
    </source>
</evidence>
<feature type="active site" evidence="15">
    <location>
        <position position="150"/>
    </location>
</feature>
<dbReference type="EC" id="6.3.2.4" evidence="5 14"/>
<keyword evidence="7 14" id="KW-0436">Ligase</keyword>
<dbReference type="HAMAP" id="MF_00047">
    <property type="entry name" value="Dala_Dala_lig"/>
    <property type="match status" value="1"/>
</dbReference>
<comment type="cofactor">
    <cofactor evidence="1">
        <name>Mn(2+)</name>
        <dbReference type="ChEBI" id="CHEBI:29035"/>
    </cofactor>
</comment>
<comment type="catalytic activity">
    <reaction evidence="13 14">
        <text>2 D-alanine + ATP = D-alanyl-D-alanine + ADP + phosphate + H(+)</text>
        <dbReference type="Rhea" id="RHEA:11224"/>
        <dbReference type="ChEBI" id="CHEBI:15378"/>
        <dbReference type="ChEBI" id="CHEBI:30616"/>
        <dbReference type="ChEBI" id="CHEBI:43474"/>
        <dbReference type="ChEBI" id="CHEBI:57416"/>
        <dbReference type="ChEBI" id="CHEBI:57822"/>
        <dbReference type="ChEBI" id="CHEBI:456216"/>
        <dbReference type="EC" id="6.3.2.4"/>
    </reaction>
</comment>
<dbReference type="PROSITE" id="PS00843">
    <property type="entry name" value="DALA_DALA_LIGASE_1"/>
    <property type="match status" value="1"/>
</dbReference>
<keyword evidence="12 14" id="KW-0961">Cell wall biogenesis/degradation</keyword>
<evidence type="ECO:0000256" key="13">
    <source>
        <dbReference type="ARBA" id="ARBA00047614"/>
    </source>
</evidence>
<feature type="binding site" evidence="16">
    <location>
        <position position="261"/>
    </location>
    <ligand>
        <name>Mg(2+)</name>
        <dbReference type="ChEBI" id="CHEBI:18420"/>
        <label>1</label>
    </ligand>
</feature>
<dbReference type="GO" id="GO:0008716">
    <property type="term" value="F:D-alanine-D-alanine ligase activity"/>
    <property type="evidence" value="ECO:0007669"/>
    <property type="project" value="UniProtKB-UniRule"/>
</dbReference>
<comment type="function">
    <text evidence="2 14">Cell wall formation.</text>
</comment>
<evidence type="ECO:0000256" key="6">
    <source>
        <dbReference type="ARBA" id="ARBA00022490"/>
    </source>
</evidence>
<keyword evidence="20" id="KW-1185">Reference proteome</keyword>
<feature type="active site" evidence="15">
    <location>
        <position position="19"/>
    </location>
</feature>
<comment type="pathway">
    <text evidence="14">Cell wall biogenesis; peptidoglycan biosynthesis.</text>
</comment>
<dbReference type="GO" id="GO:0008360">
    <property type="term" value="P:regulation of cell shape"/>
    <property type="evidence" value="ECO:0007669"/>
    <property type="project" value="UniProtKB-KW"/>
</dbReference>
<evidence type="ECO:0000256" key="15">
    <source>
        <dbReference type="PIRSR" id="PIRSR039102-1"/>
    </source>
</evidence>
<dbReference type="GO" id="GO:0009252">
    <property type="term" value="P:peptidoglycan biosynthetic process"/>
    <property type="evidence" value="ECO:0007669"/>
    <property type="project" value="UniProtKB-UniRule"/>
</dbReference>
<dbReference type="Gene3D" id="3.40.50.20">
    <property type="match status" value="1"/>
</dbReference>
<dbReference type="GO" id="GO:0071555">
    <property type="term" value="P:cell wall organization"/>
    <property type="evidence" value="ECO:0007669"/>
    <property type="project" value="UniProtKB-KW"/>
</dbReference>
<dbReference type="PROSITE" id="PS50975">
    <property type="entry name" value="ATP_GRASP"/>
    <property type="match status" value="1"/>
</dbReference>
<proteinExistence type="inferred from homology"/>
<dbReference type="PANTHER" id="PTHR23132:SF23">
    <property type="entry name" value="D-ALANINE--D-ALANINE LIGASE B"/>
    <property type="match status" value="1"/>
</dbReference>
<dbReference type="InterPro" id="IPR000291">
    <property type="entry name" value="D-Ala_lig_Van_CS"/>
</dbReference>
<dbReference type="InterPro" id="IPR005905">
    <property type="entry name" value="D_ala_D_ala"/>
</dbReference>
<dbReference type="SUPFAM" id="SSF52440">
    <property type="entry name" value="PreATP-grasp domain"/>
    <property type="match status" value="1"/>
</dbReference>
<dbReference type="InterPro" id="IPR013815">
    <property type="entry name" value="ATP_grasp_subdomain_1"/>
</dbReference>
<dbReference type="Proteomes" id="UP000554286">
    <property type="component" value="Unassembled WGS sequence"/>
</dbReference>
<dbReference type="Pfam" id="PF07478">
    <property type="entry name" value="Dala_Dala_lig_C"/>
    <property type="match status" value="1"/>
</dbReference>
<comment type="cofactor">
    <cofactor evidence="16">
        <name>Mg(2+)</name>
        <dbReference type="ChEBI" id="CHEBI:18420"/>
    </cofactor>
    <cofactor evidence="16">
        <name>Mn(2+)</name>
        <dbReference type="ChEBI" id="CHEBI:29035"/>
    </cofactor>
    <text evidence="16">Binds 2 magnesium or manganese ions per subunit.</text>
</comment>
<accession>A0A7W6RFC9</accession>
<evidence type="ECO:0000256" key="10">
    <source>
        <dbReference type="ARBA" id="ARBA00022960"/>
    </source>
</evidence>
<dbReference type="NCBIfam" id="NF002378">
    <property type="entry name" value="PRK01372.1"/>
    <property type="match status" value="1"/>
</dbReference>
<comment type="subcellular location">
    <subcellularLocation>
        <location evidence="3 14">Cytoplasm</location>
    </subcellularLocation>
</comment>
<evidence type="ECO:0000256" key="2">
    <source>
        <dbReference type="ARBA" id="ARBA00003921"/>
    </source>
</evidence>
<name>A0A7W6RFC9_9PROT</name>
<evidence type="ECO:0000256" key="3">
    <source>
        <dbReference type="ARBA" id="ARBA00004496"/>
    </source>
</evidence>
<gene>
    <name evidence="14" type="primary">ddl</name>
    <name evidence="19" type="ORF">GGD89_003150</name>
</gene>
<keyword evidence="6 14" id="KW-0963">Cytoplasm</keyword>
<dbReference type="Gene3D" id="3.30.470.20">
    <property type="entry name" value="ATP-grasp fold, B domain"/>
    <property type="match status" value="1"/>
</dbReference>
<keyword evidence="16" id="KW-0464">Manganese</keyword>
<evidence type="ECO:0000256" key="14">
    <source>
        <dbReference type="HAMAP-Rule" id="MF_00047"/>
    </source>
</evidence>
<dbReference type="InterPro" id="IPR011761">
    <property type="entry name" value="ATP-grasp"/>
</dbReference>
<comment type="caution">
    <text evidence="19">The sequence shown here is derived from an EMBL/GenBank/DDBJ whole genome shotgun (WGS) entry which is preliminary data.</text>
</comment>
<dbReference type="GO" id="GO:0005737">
    <property type="term" value="C:cytoplasm"/>
    <property type="evidence" value="ECO:0007669"/>
    <property type="project" value="UniProtKB-SubCell"/>
</dbReference>
<evidence type="ECO:0000256" key="12">
    <source>
        <dbReference type="ARBA" id="ARBA00023316"/>
    </source>
</evidence>
<evidence type="ECO:0000313" key="20">
    <source>
        <dbReference type="Proteomes" id="UP000554286"/>
    </source>
</evidence>
<reference evidence="19 20" key="1">
    <citation type="submission" date="2020-08" db="EMBL/GenBank/DDBJ databases">
        <title>Genome sequencing of Purple Non-Sulfur Bacteria from various extreme environments.</title>
        <authorList>
            <person name="Mayer M."/>
        </authorList>
    </citation>
    <scope>NUCLEOTIDE SEQUENCE [LARGE SCALE GENOMIC DNA]</scope>
    <source>
        <strain evidence="19 20">JA131</strain>
    </source>
</reference>
<evidence type="ECO:0000256" key="1">
    <source>
        <dbReference type="ARBA" id="ARBA00001936"/>
    </source>
</evidence>
<dbReference type="EMBL" id="JACIGK010000028">
    <property type="protein sequence ID" value="MBB4267506.1"/>
    <property type="molecule type" value="Genomic_DNA"/>
</dbReference>
<dbReference type="SUPFAM" id="SSF56059">
    <property type="entry name" value="Glutathione synthetase ATP-binding domain-like"/>
    <property type="match status" value="1"/>
</dbReference>
<feature type="binding site" evidence="16">
    <location>
        <position position="273"/>
    </location>
    <ligand>
        <name>Mg(2+)</name>
        <dbReference type="ChEBI" id="CHEBI:18420"/>
        <label>2</label>
    </ligand>
</feature>
<protein>
    <recommendedName>
        <fullName evidence="5 14">D-alanine--D-alanine ligase</fullName>
        <ecNumber evidence="5 14">6.3.2.4</ecNumber>
    </recommendedName>
    <alternativeName>
        <fullName evidence="14">D-Ala-D-Ala ligase</fullName>
    </alternativeName>
    <alternativeName>
        <fullName evidence="14">D-alanylalanine synthetase</fullName>
    </alternativeName>
</protein>
<keyword evidence="16" id="KW-0479">Metal-binding</keyword>
<feature type="binding site" evidence="16">
    <location>
        <position position="273"/>
    </location>
    <ligand>
        <name>Mg(2+)</name>
        <dbReference type="ChEBI" id="CHEBI:18420"/>
        <label>1</label>
    </ligand>
</feature>
<feature type="binding site" evidence="16">
    <location>
        <position position="275"/>
    </location>
    <ligand>
        <name>Mg(2+)</name>
        <dbReference type="ChEBI" id="CHEBI:18420"/>
        <label>2</label>
    </ligand>
</feature>
<keyword evidence="16" id="KW-0460">Magnesium</keyword>
<evidence type="ECO:0000259" key="18">
    <source>
        <dbReference type="PROSITE" id="PS50975"/>
    </source>
</evidence>
<evidence type="ECO:0000256" key="11">
    <source>
        <dbReference type="ARBA" id="ARBA00022984"/>
    </source>
</evidence>
<evidence type="ECO:0000256" key="8">
    <source>
        <dbReference type="ARBA" id="ARBA00022741"/>
    </source>
</evidence>
<dbReference type="Pfam" id="PF01820">
    <property type="entry name" value="Dala_Dala_lig_N"/>
    <property type="match status" value="1"/>
</dbReference>
<evidence type="ECO:0000256" key="9">
    <source>
        <dbReference type="ARBA" id="ARBA00022840"/>
    </source>
</evidence>
<dbReference type="InterPro" id="IPR011127">
    <property type="entry name" value="Dala_Dala_lig_N"/>
</dbReference>
<dbReference type="NCBIfam" id="TIGR01205">
    <property type="entry name" value="D_ala_D_alaTIGR"/>
    <property type="match status" value="1"/>
</dbReference>
<dbReference type="PIRSF" id="PIRSF039102">
    <property type="entry name" value="Ddl/VanB"/>
    <property type="match status" value="1"/>
</dbReference>
<dbReference type="InterPro" id="IPR011095">
    <property type="entry name" value="Dala_Dala_lig_C"/>
</dbReference>
<evidence type="ECO:0000256" key="5">
    <source>
        <dbReference type="ARBA" id="ARBA00012216"/>
    </source>
</evidence>
<evidence type="ECO:0000256" key="16">
    <source>
        <dbReference type="PIRSR" id="PIRSR039102-3"/>
    </source>
</evidence>
<keyword evidence="9 17" id="KW-0067">ATP-binding</keyword>
<keyword evidence="10 14" id="KW-0133">Cell shape</keyword>
<dbReference type="GO" id="GO:0005524">
    <property type="term" value="F:ATP binding"/>
    <property type="evidence" value="ECO:0007669"/>
    <property type="project" value="UniProtKB-UniRule"/>
</dbReference>
<comment type="similarity">
    <text evidence="4 14">Belongs to the D-alanine--D-alanine ligase family.</text>
</comment>
<keyword evidence="8 17" id="KW-0547">Nucleotide-binding</keyword>